<reference evidence="2 3" key="1">
    <citation type="submission" date="2020-08" db="EMBL/GenBank/DDBJ databases">
        <title>Plant Genome Project.</title>
        <authorList>
            <person name="Zhang R.-G."/>
        </authorList>
    </citation>
    <scope>NUCLEOTIDE SEQUENCE [LARGE SCALE GENOMIC DNA]</scope>
    <source>
        <tissue evidence="2">Rhizome</tissue>
    </source>
</reference>
<evidence type="ECO:0000256" key="1">
    <source>
        <dbReference type="SAM" id="Phobius"/>
    </source>
</evidence>
<comment type="caution">
    <text evidence="2">The sequence shown here is derived from an EMBL/GenBank/DDBJ whole genome shotgun (WGS) entry which is preliminary data.</text>
</comment>
<accession>A0A8J5C0F2</accession>
<dbReference type="Proteomes" id="UP000734854">
    <property type="component" value="Unassembled WGS sequence"/>
</dbReference>
<dbReference type="OrthoDB" id="661283at2759"/>
<keyword evidence="1" id="KW-1133">Transmembrane helix</keyword>
<organism evidence="2 3">
    <name type="scientific">Zingiber officinale</name>
    <name type="common">Ginger</name>
    <name type="synonym">Amomum zingiber</name>
    <dbReference type="NCBI Taxonomy" id="94328"/>
    <lineage>
        <taxon>Eukaryota</taxon>
        <taxon>Viridiplantae</taxon>
        <taxon>Streptophyta</taxon>
        <taxon>Embryophyta</taxon>
        <taxon>Tracheophyta</taxon>
        <taxon>Spermatophyta</taxon>
        <taxon>Magnoliopsida</taxon>
        <taxon>Liliopsida</taxon>
        <taxon>Zingiberales</taxon>
        <taxon>Zingiberaceae</taxon>
        <taxon>Zingiber</taxon>
    </lineage>
</organism>
<evidence type="ECO:0000313" key="2">
    <source>
        <dbReference type="EMBL" id="KAG6469613.1"/>
    </source>
</evidence>
<protein>
    <submittedName>
        <fullName evidence="2">Uncharacterized protein</fullName>
    </submittedName>
</protein>
<proteinExistence type="predicted"/>
<feature type="transmembrane region" description="Helical" evidence="1">
    <location>
        <begin position="304"/>
        <end position="329"/>
    </location>
</feature>
<evidence type="ECO:0000313" key="3">
    <source>
        <dbReference type="Proteomes" id="UP000734854"/>
    </source>
</evidence>
<keyword evidence="3" id="KW-1185">Reference proteome</keyword>
<keyword evidence="1" id="KW-0472">Membrane</keyword>
<keyword evidence="1" id="KW-0812">Transmembrane</keyword>
<sequence length="366" mass="40470">MASSSVTVFLKDEKLRQLAQLIRNHEVNNLYHITFQNLGDQLEYLRMSNNNMTSVNTLLDNCNAIVIRYKDDGVRRPIAEQILAYTEHCLNNALQLIRNYTLRRSYLDKMTDHQLQLFQALEELDTSSGDAVLDFTESIQEHDRLVMSYMRLNLNSHASAEFSRYLRNVGIGFDELVRSYQSRLGYTGRFEDLEIEQKLEVYAAIIEASGRLSVLLPEQGKGDDTVLKASSITYREKKPNYGSAAMFLIDVGQIIWDVYSSDHPITTATREALVLAAETGGAALGKLVGVAIATQLTGQAATTLFVTAVGLIGGFVGGFILGAVAGFLFDRIFSSGGQAVLPTDGFIVYVATMPNGHDLAKQIAHI</sequence>
<name>A0A8J5C0F2_ZINOF</name>
<dbReference type="AlphaFoldDB" id="A0A8J5C0F2"/>
<gene>
    <name evidence="2" type="ORF">ZIOFF_070543</name>
</gene>
<dbReference type="EMBL" id="JACMSC010000021">
    <property type="protein sequence ID" value="KAG6469613.1"/>
    <property type="molecule type" value="Genomic_DNA"/>
</dbReference>